<sequence>MSWVVVPMSSLSTRKVTHRGRLKLRLSNHRHFEPLKGTRRSTHTHIRSVVRSFISPTLHVSRTSDVVDHSAQAHLGAGSVQPNAKVIWPTQPATRILCQHQIPGQQLGPGGR</sequence>
<proteinExistence type="predicted"/>
<organism evidence="1 2">
    <name type="scientific">Saitoella complicata (strain BCRC 22490 / CBS 7301 / JCM 7358 / NBRC 10748 / NRRL Y-17804)</name>
    <dbReference type="NCBI Taxonomy" id="698492"/>
    <lineage>
        <taxon>Eukaryota</taxon>
        <taxon>Fungi</taxon>
        <taxon>Dikarya</taxon>
        <taxon>Ascomycota</taxon>
        <taxon>Taphrinomycotina</taxon>
        <taxon>Taphrinomycotina incertae sedis</taxon>
        <taxon>Saitoella</taxon>
    </lineage>
</organism>
<gene>
    <name evidence="1" type="ORF">G7K_6450-t1</name>
</gene>
<reference evidence="1 2" key="2">
    <citation type="journal article" date="2014" name="J. Gen. Appl. Microbiol.">
        <title>The early diverging ascomycetous budding yeast Saitoella complicata has three histone deacetylases belonging to the Clr6, Hos2, and Rpd3 lineages.</title>
        <authorList>
            <person name="Nishida H."/>
            <person name="Matsumoto T."/>
            <person name="Kondo S."/>
            <person name="Hamamoto M."/>
            <person name="Yoshikawa H."/>
        </authorList>
    </citation>
    <scope>NUCLEOTIDE SEQUENCE [LARGE SCALE GENOMIC DNA]</scope>
    <source>
        <strain evidence="1 2">NRRL Y-17804</strain>
    </source>
</reference>
<protein>
    <submittedName>
        <fullName evidence="1">Uncharacterized protein</fullName>
    </submittedName>
</protein>
<name>A0A0E9NR94_SAICN</name>
<dbReference type="Proteomes" id="UP000033140">
    <property type="component" value="Unassembled WGS sequence"/>
</dbReference>
<accession>A0A0E9NR94</accession>
<reference evidence="1 2" key="1">
    <citation type="journal article" date="2011" name="J. Gen. Appl. Microbiol.">
        <title>Draft genome sequencing of the enigmatic yeast Saitoella complicata.</title>
        <authorList>
            <person name="Nishida H."/>
            <person name="Hamamoto M."/>
            <person name="Sugiyama J."/>
        </authorList>
    </citation>
    <scope>NUCLEOTIDE SEQUENCE [LARGE SCALE GENOMIC DNA]</scope>
    <source>
        <strain evidence="1 2">NRRL Y-17804</strain>
    </source>
</reference>
<comment type="caution">
    <text evidence="1">The sequence shown here is derived from an EMBL/GenBank/DDBJ whole genome shotgun (WGS) entry which is preliminary data.</text>
</comment>
<keyword evidence="2" id="KW-1185">Reference proteome</keyword>
<reference evidence="1 2" key="3">
    <citation type="journal article" date="2015" name="Genome Announc.">
        <title>Draft Genome Sequence of the Archiascomycetous Yeast Saitoella complicata.</title>
        <authorList>
            <person name="Yamauchi K."/>
            <person name="Kondo S."/>
            <person name="Hamamoto M."/>
            <person name="Takahashi Y."/>
            <person name="Ogura Y."/>
            <person name="Hayashi T."/>
            <person name="Nishida H."/>
        </authorList>
    </citation>
    <scope>NUCLEOTIDE SEQUENCE [LARGE SCALE GENOMIC DNA]</scope>
    <source>
        <strain evidence="1 2">NRRL Y-17804</strain>
    </source>
</reference>
<evidence type="ECO:0000313" key="2">
    <source>
        <dbReference type="Proteomes" id="UP000033140"/>
    </source>
</evidence>
<dbReference type="EMBL" id="BACD03000067">
    <property type="protein sequence ID" value="GAO52372.1"/>
    <property type="molecule type" value="Genomic_DNA"/>
</dbReference>
<evidence type="ECO:0000313" key="1">
    <source>
        <dbReference type="EMBL" id="GAO52372.1"/>
    </source>
</evidence>
<dbReference type="AlphaFoldDB" id="A0A0E9NR94"/>